<dbReference type="Pfam" id="PF06750">
    <property type="entry name" value="A24_N_bact"/>
    <property type="match status" value="1"/>
</dbReference>
<dbReference type="Pfam" id="PF01478">
    <property type="entry name" value="Peptidase_A24"/>
    <property type="match status" value="1"/>
</dbReference>
<evidence type="ECO:0000259" key="8">
    <source>
        <dbReference type="Pfam" id="PF01478"/>
    </source>
</evidence>
<evidence type="ECO:0000256" key="5">
    <source>
        <dbReference type="ARBA" id="ARBA00022989"/>
    </source>
</evidence>
<dbReference type="InterPro" id="IPR000045">
    <property type="entry name" value="Prepilin_IV_endopep_pep"/>
</dbReference>
<gene>
    <name evidence="10" type="ORF">BIY37_11080</name>
</gene>
<reference evidence="10 11" key="1">
    <citation type="journal article" date="2016" name="Genome Announc.">
        <title>Draft Genome Sequence of the Anaerobic Ammonium-Oxidizing Bacterium 'Candidatus Brocadia sp. 40'.</title>
        <authorList>
            <person name="Ali M."/>
            <person name="Haroon M.F."/>
            <person name="Narita Y."/>
            <person name="Zhang L."/>
            <person name="Rangel Shaw D."/>
            <person name="Okabe S."/>
            <person name="Saikaly P.E."/>
        </authorList>
    </citation>
    <scope>NUCLEOTIDE SEQUENCE [LARGE SCALE GENOMIC DNA]</scope>
    <source>
        <strain evidence="10 11">40</strain>
    </source>
</reference>
<dbReference type="InterPro" id="IPR010627">
    <property type="entry name" value="Prepilin_pept_A24_N"/>
</dbReference>
<feature type="transmembrane region" description="Helical" evidence="7">
    <location>
        <begin position="217"/>
        <end position="242"/>
    </location>
</feature>
<feature type="transmembrane region" description="Helical" evidence="7">
    <location>
        <begin position="248"/>
        <end position="270"/>
    </location>
</feature>
<evidence type="ECO:0000313" key="10">
    <source>
        <dbReference type="EMBL" id="OQD44957.1"/>
    </source>
</evidence>
<evidence type="ECO:0000313" key="11">
    <source>
        <dbReference type="Proteomes" id="UP000242219"/>
    </source>
</evidence>
<evidence type="ECO:0000259" key="9">
    <source>
        <dbReference type="Pfam" id="PF06750"/>
    </source>
</evidence>
<evidence type="ECO:0000256" key="6">
    <source>
        <dbReference type="ARBA" id="ARBA00023136"/>
    </source>
</evidence>
<evidence type="ECO:0000256" key="3">
    <source>
        <dbReference type="ARBA" id="ARBA00022475"/>
    </source>
</evidence>
<dbReference type="InterPro" id="IPR050882">
    <property type="entry name" value="Prepilin_peptidase/N-MTase"/>
</dbReference>
<proteinExistence type="inferred from homology"/>
<feature type="transmembrane region" description="Helical" evidence="7">
    <location>
        <begin position="78"/>
        <end position="96"/>
    </location>
</feature>
<protein>
    <recommendedName>
        <fullName evidence="12">Prepilin peptidase</fullName>
    </recommendedName>
</protein>
<dbReference type="PANTHER" id="PTHR30487:SF0">
    <property type="entry name" value="PREPILIN LEADER PEPTIDASE_N-METHYLTRANSFERASE-RELATED"/>
    <property type="match status" value="1"/>
</dbReference>
<sequence length="289" mass="32572">MAGSHFEWIFFFIIGLAIGSFLNVCIYRIPRKKSLVSPRSFCPICQTQVCWYDNIPVLSYLLLRGHCRTCRTKISLRYPLIELLTGSLFTLLYIFVQYRQESLCVLVGYLALCCALIISTFVDIEFLVIPNEITFVGIPLAFLFSVVCPCLHNEPDTLRNFTLMGITRLDSLIASLSGALVGGGLIFLCSVVGKWVFRKEAMGFGDVKLMGMVGGMVGWKLAVAIFFVAPFFGLFMGIPVLLMKKTHLIPYGPFLSLATLVCIFFQDYFLRIVDLYFQVFTVLFTGFHT</sequence>
<comment type="subcellular location">
    <subcellularLocation>
        <location evidence="1">Cell membrane</location>
        <topology evidence="1">Multi-pass membrane protein</topology>
    </subcellularLocation>
</comment>
<comment type="caution">
    <text evidence="10">The sequence shown here is derived from an EMBL/GenBank/DDBJ whole genome shotgun (WGS) entry which is preliminary data.</text>
</comment>
<keyword evidence="3" id="KW-1003">Cell membrane</keyword>
<dbReference type="EMBL" id="MJUW02000112">
    <property type="protein sequence ID" value="OQD44957.1"/>
    <property type="molecule type" value="Genomic_DNA"/>
</dbReference>
<dbReference type="GO" id="GO:0005886">
    <property type="term" value="C:plasma membrane"/>
    <property type="evidence" value="ECO:0007669"/>
    <property type="project" value="UniProtKB-SubCell"/>
</dbReference>
<evidence type="ECO:0000256" key="4">
    <source>
        <dbReference type="ARBA" id="ARBA00022692"/>
    </source>
</evidence>
<dbReference type="Proteomes" id="UP000242219">
    <property type="component" value="Unassembled WGS sequence"/>
</dbReference>
<keyword evidence="5 7" id="KW-1133">Transmembrane helix</keyword>
<dbReference type="Gene3D" id="1.20.120.1220">
    <property type="match status" value="1"/>
</dbReference>
<organism evidence="10 11">
    <name type="scientific">Candidatus Brocadia sapporoensis</name>
    <dbReference type="NCBI Taxonomy" id="392547"/>
    <lineage>
        <taxon>Bacteria</taxon>
        <taxon>Pseudomonadati</taxon>
        <taxon>Planctomycetota</taxon>
        <taxon>Candidatus Brocadiia</taxon>
        <taxon>Candidatus Brocadiales</taxon>
        <taxon>Candidatus Brocadiaceae</taxon>
        <taxon>Candidatus Brocadia</taxon>
    </lineage>
</organism>
<feature type="transmembrane region" description="Helical" evidence="7">
    <location>
        <begin position="133"/>
        <end position="152"/>
    </location>
</feature>
<keyword evidence="6 7" id="KW-0472">Membrane</keyword>
<dbReference type="GO" id="GO:0004190">
    <property type="term" value="F:aspartic-type endopeptidase activity"/>
    <property type="evidence" value="ECO:0007669"/>
    <property type="project" value="InterPro"/>
</dbReference>
<evidence type="ECO:0000256" key="7">
    <source>
        <dbReference type="SAM" id="Phobius"/>
    </source>
</evidence>
<comment type="similarity">
    <text evidence="2">Belongs to the peptidase A24 family.</text>
</comment>
<dbReference type="AlphaFoldDB" id="A0A1V6LXW4"/>
<evidence type="ECO:0000256" key="2">
    <source>
        <dbReference type="ARBA" id="ARBA00005801"/>
    </source>
</evidence>
<feature type="domain" description="Prepilin type IV endopeptidase peptidase" evidence="8">
    <location>
        <begin position="110"/>
        <end position="238"/>
    </location>
</feature>
<feature type="transmembrane region" description="Helical" evidence="7">
    <location>
        <begin position="6"/>
        <end position="29"/>
    </location>
</feature>
<dbReference type="GO" id="GO:0006465">
    <property type="term" value="P:signal peptide processing"/>
    <property type="evidence" value="ECO:0007669"/>
    <property type="project" value="TreeGrafter"/>
</dbReference>
<dbReference type="PANTHER" id="PTHR30487">
    <property type="entry name" value="TYPE 4 PREPILIN-LIKE PROTEINS LEADER PEPTIDE-PROCESSING ENZYME"/>
    <property type="match status" value="1"/>
</dbReference>
<keyword evidence="11" id="KW-1185">Reference proteome</keyword>
<feature type="transmembrane region" description="Helical" evidence="7">
    <location>
        <begin position="102"/>
        <end position="121"/>
    </location>
</feature>
<keyword evidence="4 7" id="KW-0812">Transmembrane</keyword>
<name>A0A1V6LXW4_9BACT</name>
<evidence type="ECO:0008006" key="12">
    <source>
        <dbReference type="Google" id="ProtNLM"/>
    </source>
</evidence>
<feature type="domain" description="Prepilin peptidase A24 N-terminal" evidence="9">
    <location>
        <begin position="13"/>
        <end position="94"/>
    </location>
</feature>
<evidence type="ECO:0000256" key="1">
    <source>
        <dbReference type="ARBA" id="ARBA00004651"/>
    </source>
</evidence>
<accession>A0A1V6LXW4</accession>
<feature type="transmembrane region" description="Helical" evidence="7">
    <location>
        <begin position="172"/>
        <end position="197"/>
    </location>
</feature>